<evidence type="ECO:0000313" key="7">
    <source>
        <dbReference type="EMBL" id="AMB57940.1"/>
    </source>
</evidence>
<dbReference type="Gene3D" id="1.10.1040.10">
    <property type="entry name" value="N-(1-d-carboxylethyl)-l-norvaline Dehydrogenase, domain 2"/>
    <property type="match status" value="1"/>
</dbReference>
<feature type="domain" description="3-hydroxyacyl-CoA dehydrogenase C-terminal" evidence="5">
    <location>
        <begin position="194"/>
        <end position="289"/>
    </location>
</feature>
<dbReference type="SUPFAM" id="SSF51735">
    <property type="entry name" value="NAD(P)-binding Rossmann-fold domains"/>
    <property type="match status" value="1"/>
</dbReference>
<keyword evidence="3" id="KW-0560">Oxidoreductase</keyword>
<dbReference type="InterPro" id="IPR013328">
    <property type="entry name" value="6PGD_dom2"/>
</dbReference>
<evidence type="ECO:0000256" key="3">
    <source>
        <dbReference type="ARBA" id="ARBA00023002"/>
    </source>
</evidence>
<dbReference type="KEGG" id="mvd:AWU67_02610"/>
<feature type="domain" description="3-hydroxyacyl-CoA dehydrogenase NAD binding" evidence="6">
    <location>
        <begin position="15"/>
        <end position="191"/>
    </location>
</feature>
<reference evidence="8" key="2">
    <citation type="submission" date="2016-01" db="EMBL/GenBank/DDBJ databases">
        <title>First complete genome sequence of a species in the genus Microterricola, an extremophilic cold active enzyme producing strain ERGS5:02 isolated from Sikkim Himalaya.</title>
        <authorList>
            <person name="Kumar R."/>
            <person name="Singh D."/>
            <person name="Swarnkar M.K."/>
        </authorList>
    </citation>
    <scope>NUCLEOTIDE SEQUENCE [LARGE SCALE GENOMIC DNA]</scope>
    <source>
        <strain evidence="8">ERGS5:02</strain>
    </source>
</reference>
<dbReference type="Pfam" id="PF02737">
    <property type="entry name" value="3HCDH_N"/>
    <property type="match status" value="1"/>
</dbReference>
<dbReference type="InterPro" id="IPR036291">
    <property type="entry name" value="NAD(P)-bd_dom_sf"/>
</dbReference>
<accession>A0A0Y0MHS1</accession>
<organism evidence="7 8">
    <name type="scientific">Microterricola viridarii</name>
    <dbReference type="NCBI Taxonomy" id="412690"/>
    <lineage>
        <taxon>Bacteria</taxon>
        <taxon>Bacillati</taxon>
        <taxon>Actinomycetota</taxon>
        <taxon>Actinomycetes</taxon>
        <taxon>Micrococcales</taxon>
        <taxon>Microbacteriaceae</taxon>
        <taxon>Microterricola</taxon>
    </lineage>
</organism>
<reference evidence="7 8" key="1">
    <citation type="journal article" date="2016" name="J. Biotechnol.">
        <title>First complete genome sequence of a species in the genus Microterricola, an extremophilic cold active enzyme producing bacterial strain ERGS5:02 isolated from Sikkim Himalaya.</title>
        <authorList>
            <person name="Himanshu"/>
            <person name="Swarnkar M.K."/>
            <person name="Singh D."/>
            <person name="Kumar R."/>
        </authorList>
    </citation>
    <scope>NUCLEOTIDE SEQUENCE [LARGE SCALE GENOMIC DNA]</scope>
    <source>
        <strain evidence="7 8">ERGS5:02</strain>
    </source>
</reference>
<name>A0A0Y0MHS1_9MICO</name>
<dbReference type="GO" id="GO:0008691">
    <property type="term" value="F:3-hydroxybutyryl-CoA dehydrogenase activity"/>
    <property type="evidence" value="ECO:0007669"/>
    <property type="project" value="TreeGrafter"/>
</dbReference>
<comment type="similarity">
    <text evidence="2">Belongs to the 3-hydroxyacyl-CoA dehydrogenase family.</text>
</comment>
<dbReference type="InterPro" id="IPR006176">
    <property type="entry name" value="3-OHacyl-CoA_DH_NAD-bd"/>
</dbReference>
<feature type="site" description="Important for catalytic activity" evidence="4">
    <location>
        <position position="148"/>
    </location>
</feature>
<dbReference type="EMBL" id="CP014145">
    <property type="protein sequence ID" value="AMB57940.1"/>
    <property type="molecule type" value="Genomic_DNA"/>
</dbReference>
<proteinExistence type="inferred from homology"/>
<evidence type="ECO:0000259" key="6">
    <source>
        <dbReference type="Pfam" id="PF02737"/>
    </source>
</evidence>
<dbReference type="FunFam" id="3.40.50.720:FF:000009">
    <property type="entry name" value="Fatty oxidation complex, alpha subunit"/>
    <property type="match status" value="1"/>
</dbReference>
<dbReference type="Gene3D" id="3.40.50.720">
    <property type="entry name" value="NAD(P)-binding Rossmann-like Domain"/>
    <property type="match status" value="1"/>
</dbReference>
<dbReference type="InterPro" id="IPR008927">
    <property type="entry name" value="6-PGluconate_DH-like_C_sf"/>
</dbReference>
<dbReference type="PANTHER" id="PTHR48075:SF5">
    <property type="entry name" value="3-HYDROXYBUTYRYL-COA DEHYDROGENASE"/>
    <property type="match status" value="1"/>
</dbReference>
<protein>
    <submittedName>
        <fullName evidence="7">3-hydroxybutyryl-CoA dehydrogenase</fullName>
    </submittedName>
</protein>
<dbReference type="PIRSF" id="PIRSF000105">
    <property type="entry name" value="HCDH"/>
    <property type="match status" value="1"/>
</dbReference>
<evidence type="ECO:0000259" key="5">
    <source>
        <dbReference type="Pfam" id="PF00725"/>
    </source>
</evidence>
<keyword evidence="8" id="KW-1185">Reference proteome</keyword>
<sequence>MTETMTLPSGVPSIVGVAGGGRMGVGIAHAFLLAGASVVILERNSDSAAHASEVLRSAIANSIARQTTGETAHTLEARARVTTDAADLAAAGLVIEVVPEDVQMKVEVLTRVERELSADAWLATNTSSLSIGELASALARPERFCGLHFFNPVPASSLVEIVRGPATAPELIDAALGWVAAIGKTPITVQDSPGFASSRLGVVIALEAIRMLEDGVASAEDIDAAMVLGYKFPIGPLRLTDLVGLDVRLGIAEYLESQLGPRFEVPALLREKVAAGKLGRKSGEGFFSWGD</sequence>
<dbReference type="GO" id="GO:0070403">
    <property type="term" value="F:NAD+ binding"/>
    <property type="evidence" value="ECO:0007669"/>
    <property type="project" value="InterPro"/>
</dbReference>
<dbReference type="RefSeq" id="WP_067226398.1">
    <property type="nucleotide sequence ID" value="NZ_CP014145.1"/>
</dbReference>
<dbReference type="InterPro" id="IPR006108">
    <property type="entry name" value="3HC_DH_C"/>
</dbReference>
<dbReference type="InterPro" id="IPR022694">
    <property type="entry name" value="3-OHacyl-CoA_DH"/>
</dbReference>
<comment type="pathway">
    <text evidence="1">Lipid metabolism; butanoate metabolism.</text>
</comment>
<evidence type="ECO:0000256" key="1">
    <source>
        <dbReference type="ARBA" id="ARBA00005086"/>
    </source>
</evidence>
<evidence type="ECO:0000256" key="2">
    <source>
        <dbReference type="ARBA" id="ARBA00009463"/>
    </source>
</evidence>
<dbReference type="PANTHER" id="PTHR48075">
    <property type="entry name" value="3-HYDROXYACYL-COA DEHYDROGENASE FAMILY PROTEIN"/>
    <property type="match status" value="1"/>
</dbReference>
<evidence type="ECO:0000313" key="8">
    <source>
        <dbReference type="Proteomes" id="UP000058305"/>
    </source>
</evidence>
<dbReference type="AlphaFoldDB" id="A0A0Y0MHS1"/>
<dbReference type="Proteomes" id="UP000058305">
    <property type="component" value="Chromosome"/>
</dbReference>
<gene>
    <name evidence="7" type="ORF">AWU67_02610</name>
</gene>
<dbReference type="Pfam" id="PF00725">
    <property type="entry name" value="3HCDH"/>
    <property type="match status" value="1"/>
</dbReference>
<dbReference type="SUPFAM" id="SSF48179">
    <property type="entry name" value="6-phosphogluconate dehydrogenase C-terminal domain-like"/>
    <property type="match status" value="1"/>
</dbReference>
<evidence type="ECO:0000256" key="4">
    <source>
        <dbReference type="PIRSR" id="PIRSR000105-1"/>
    </source>
</evidence>
<dbReference type="GO" id="GO:0006635">
    <property type="term" value="P:fatty acid beta-oxidation"/>
    <property type="evidence" value="ECO:0007669"/>
    <property type="project" value="TreeGrafter"/>
</dbReference>